<feature type="region of interest" description="Disordered" evidence="2">
    <location>
        <begin position="595"/>
        <end position="623"/>
    </location>
</feature>
<evidence type="ECO:0000256" key="1">
    <source>
        <dbReference type="SAM" id="Coils"/>
    </source>
</evidence>
<dbReference type="VEuPathDB" id="PlasmoDB:PmUG01_14083300"/>
<feature type="coiled-coil region" evidence="1">
    <location>
        <begin position="980"/>
        <end position="1057"/>
    </location>
</feature>
<feature type="coiled-coil region" evidence="1">
    <location>
        <begin position="1378"/>
        <end position="1405"/>
    </location>
</feature>
<evidence type="ECO:0000256" key="3">
    <source>
        <dbReference type="SAM" id="SignalP"/>
    </source>
</evidence>
<dbReference type="Proteomes" id="UP000078597">
    <property type="component" value="Unassembled WGS sequence"/>
</dbReference>
<proteinExistence type="predicted"/>
<dbReference type="EMBL" id="FLQW01001773">
    <property type="protein sequence ID" value="SBS91446.1"/>
    <property type="molecule type" value="Genomic_DNA"/>
</dbReference>
<sequence length="2528" mass="301307">MKVTLGALFFYLLFIFAKCHNDLNFEKIIKYLKETKLIPEYVPDKLEGAIQIVPPYLIYNYKGKIYYLHNNVDISVVEGNNEEILLTDKEIDEDKAEECHPVPPEEILPPKSEPIPLSIPEEETDLSIIAPVDEDEDLKGMLVDEETGILVPKSSSEIVDTGIKTPVEFQLPAVHELTNEQKEKNTTIYFYNKEGTIFQLKDIIQYKENDQIFKNLGLDYQRFYEESLNEEEEKKKVTTATHNVEMNTYHNFIKALHILLKGDDGKKHYTINNVSKNDIQLFLKEAYINIHNSLKRYVLFSGYSFEDYTYPVDSFSLDNLLNDFFFLTNDNFYSNGSFKNIVNKIKYISTAKDKVSVKKIERTVKRFLRENNLEVIDIKLVHHLFSRNNILNYNENDLIKYAIDLVNISQINISPRVIASIFAYFLQKINIDLMPNYVTMSKNNYTLFMENNDLLIKIELLYREIFKNFFKYTLPADEGDEDEDIKKKETHEKALSMAPWAPNLYSQFDSTYDFLSFKYGLVLFYNSYHKIINYFEENAKIKQIMNIHRKTKKIDTLDKFLNILISLFPINGNSAIASRLSFLSEEKPLKRTLSSIDAFDDDKDDDTEEEEEASKNEQKKKEFKKQIEAELGEERKTLVAQIEEEKTRKKKEEEESIATTDSKHELETQKLEKDEVQQEISQDEEFDRKYEEDYKDELEYIKEREGGSQHTDKPNGDSHSLSTPSFYYNTARKYIYDVMDRSFKDTINLGYQFANEVDKKLREVYTLLKRGSTPNYDELREESIQNGDKLFDQLKEKIKNKENQKNINIYKTEIETELNQIQKKTNGKYMIIEGIISEKYEQYKENVIKLCNKRFYTNFRKMLGKKKMEMLKEFRAALKHALRIVKDFAPSYNEQEYTDTFTKIYEEKKKLYKQEYSKSRRLISKKLDANFHIHLKEHFENKEVIIHQNLQQIREYFLKKIDSIIMELYNDMSVELQIDRLKLKNEKKNIYEKIINIQQEEINFPKDLRALEDNLKQLERENPLKLKEKQDALNNDIANLKEKVQKNKSELLLLKTAFTTVSQQYEQINTKMEVVQELEKKLRLFKYDILKEYKERQLKAEAFVKGANTLSEIYERIETITNYLYLTLEDIYVDETETKLQLTIVKNKKKNVELDIKIIEKFHEINPDEEKMAKNKLNKESSKALDEEITKLKDNLKKLEVKKDIIVHELNYITSDAVHKVPETMKVLLPIELDTHEKKAFEDFVRTLTQDIEVYNSAFKIFIMTIDGNLHEDEDDLIYSYNYMKLAQDKKNRNEKYEVHYERNIQIFSTKVQAFHIDFKNYISLRKKIETDKENEETLLYLERNDIHLENMVHKLKSNMHKNVPDFSYLLTNPVYMTDKINNEKEEAAQAYKSLLETYKNLQTDGNLISEDYRNWIHHDMLYKLTSQRLLVYKAIEKKYIQRSKDVYQNSYDPNKVKEKRIDEVIYDVQTNTYLSTPVMLQYGGEIIWGDPYDKRKYLRVIKEEEKYPYALKEIKDIYVLNKIIKDKLIKSGKLEQFKEYMNSQVYTIVEEKHTASYLFEKEDLDKLNLLTLEGRLIPGNLKNFFTHFNLPDTWKNISEIMDTASEYLKQTDMSYDAIIEIIKFLKENPNVINIRDIITLSENIMNTSNIYFMKPDTLSIYILSVLEMLGIQVQMDDIHKRDTKSKVIIYLNILKSHYKRKEIKTQLQDYVVKFLLPQEILESATYNPKLYELIVAMNQGMDANPILYDNFKKNNLEFYTEFFKAFKLGMNDFIDFFLSKAVSLYPVMTTTEHFLSLYSTAEKRIFLYEIYGYNLASFNTIITKFFYALNPGLREVINDYHLRADELCYKEFKNFDLGEIFTFVKSNLINKLYNNYLKKHKYAAVPPLHALWRLFFYITNKEFLTYSKIKGVVERYFSASIFDRNTKQMIVKLAYSFLTRMNYLSSSYFDSDIEKLINQNDLSLFTEFHTLLNKLNFLFYCKNDKKYLERYIPTNLYENNNTFKIDATLLYREFLNSLPPYVRRPVLNFFETDFIDVTSKLLIHFFTYVQKLIGTEKDPFESEENNKVETFFRLKYRFTKNKNVLEDTYKEFAEHKRGQKENPIILSRRVKYEHSNKKVIYKQYLDMEDIISEKSFISLMQLLLKESISFAELNTHFANFMKKNNFLFPKFDVLKKVIIESEDENFYPNLYKFFYDKFQQLKISQPIQDIYYLFIKKLMEYSIAPASMIKNDVQRDLDDELTIKYYTYIHFLQNLFKCLFDFYNFDDTNNCAQFGNFTNEPLTFEQKILNIMQAPFVDTTKRVTHSPVTEKYKMDNEAIYTHFVKQFIPSSELLDKEELQAEVFKFRFFVSEITKFVIKTILSNMPSSYILSISYEDLNIHLDDILEDMHTYFTTVRKIKQPQEEELPAYPNVKGTVNNFMKNNKEEEKYVPIVQFENIKYYLDNHITEFLLKNNAVFKFFNEFIKNIDKFKQYFPSLSELYLFIDKRVSIINSINHPYYTKRAKTQTIIHVFVDFFKSFGIDLYQL</sequence>
<name>A0A1A8WH72_PLAMA</name>
<keyword evidence="3" id="KW-0732">Signal</keyword>
<evidence type="ECO:0000313" key="5">
    <source>
        <dbReference type="Proteomes" id="UP000078597"/>
    </source>
</evidence>
<feature type="compositionally biased region" description="Basic and acidic residues" evidence="2">
    <location>
        <begin position="704"/>
        <end position="716"/>
    </location>
</feature>
<accession>A0A1A8WH72</accession>
<feature type="compositionally biased region" description="Acidic residues" evidence="2">
    <location>
        <begin position="598"/>
        <end position="612"/>
    </location>
</feature>
<organism evidence="4 5">
    <name type="scientific">Plasmodium malariae</name>
    <dbReference type="NCBI Taxonomy" id="5858"/>
    <lineage>
        <taxon>Eukaryota</taxon>
        <taxon>Sar</taxon>
        <taxon>Alveolata</taxon>
        <taxon>Apicomplexa</taxon>
        <taxon>Aconoidasida</taxon>
        <taxon>Haemosporida</taxon>
        <taxon>Plasmodiidae</taxon>
        <taxon>Plasmodium</taxon>
        <taxon>Plasmodium (Plasmodium)</taxon>
    </lineage>
</organism>
<evidence type="ECO:0000256" key="2">
    <source>
        <dbReference type="SAM" id="MobiDB-lite"/>
    </source>
</evidence>
<feature type="signal peptide" evidence="3">
    <location>
        <begin position="1"/>
        <end position="19"/>
    </location>
</feature>
<keyword evidence="1" id="KW-0175">Coiled coil</keyword>
<evidence type="ECO:0000313" key="4">
    <source>
        <dbReference type="EMBL" id="SBS91446.1"/>
    </source>
</evidence>
<feature type="compositionally biased region" description="Basic and acidic residues" evidence="2">
    <location>
        <begin position="644"/>
        <end position="653"/>
    </location>
</feature>
<dbReference type="PANTHER" id="PTHR40201">
    <property type="entry name" value="OSMIOPHILIC BODY PROTEIN"/>
    <property type="match status" value="1"/>
</dbReference>
<dbReference type="PANTHER" id="PTHR40201:SF1">
    <property type="entry name" value="AP-3 COMPLEX SUBUNIT DELTA"/>
    <property type="match status" value="1"/>
</dbReference>
<feature type="chain" id="PRO_5008381005" evidence="3">
    <location>
        <begin position="20"/>
        <end position="2528"/>
    </location>
</feature>
<feature type="compositionally biased region" description="Basic and acidic residues" evidence="2">
    <location>
        <begin position="661"/>
        <end position="676"/>
    </location>
</feature>
<feature type="region of interest" description="Disordered" evidence="2">
    <location>
        <begin position="644"/>
        <end position="689"/>
    </location>
</feature>
<gene>
    <name evidence="4" type="ORF">PMALA_033020</name>
</gene>
<reference evidence="5" key="1">
    <citation type="submission" date="2016-05" db="EMBL/GenBank/DDBJ databases">
        <authorList>
            <person name="Naeem Raeece"/>
        </authorList>
    </citation>
    <scope>NUCLEOTIDE SEQUENCE [LARGE SCALE GENOMIC DNA]</scope>
</reference>
<feature type="coiled-coil region" evidence="1">
    <location>
        <begin position="1182"/>
        <end position="1209"/>
    </location>
</feature>
<feature type="compositionally biased region" description="Basic and acidic residues" evidence="2">
    <location>
        <begin position="613"/>
        <end position="623"/>
    </location>
</feature>
<feature type="region of interest" description="Disordered" evidence="2">
    <location>
        <begin position="704"/>
        <end position="723"/>
    </location>
</feature>
<protein>
    <submittedName>
        <fullName evidence="4">Osmiophilic body protein, putative (G377)</fullName>
    </submittedName>
</protein>